<name>A0A1N6EEK3_9FLAO</name>
<evidence type="ECO:0000256" key="1">
    <source>
        <dbReference type="ARBA" id="ARBA00002672"/>
    </source>
</evidence>
<evidence type="ECO:0000256" key="10">
    <source>
        <dbReference type="SAM" id="Phobius"/>
    </source>
</evidence>
<feature type="transmembrane region" description="Helical" evidence="10">
    <location>
        <begin position="206"/>
        <end position="223"/>
    </location>
</feature>
<feature type="transmembrane region" description="Helical" evidence="10">
    <location>
        <begin position="183"/>
        <end position="200"/>
    </location>
</feature>
<evidence type="ECO:0000256" key="3">
    <source>
        <dbReference type="ARBA" id="ARBA00006669"/>
    </source>
</evidence>
<evidence type="ECO:0000313" key="12">
    <source>
        <dbReference type="Proteomes" id="UP000184782"/>
    </source>
</evidence>
<comment type="function">
    <text evidence="1">Required for nicotinamide riboside transport across the inner membrane.</text>
</comment>
<feature type="transmembrane region" description="Helical" evidence="10">
    <location>
        <begin position="27"/>
        <end position="45"/>
    </location>
</feature>
<dbReference type="NCBIfam" id="TIGR01528">
    <property type="entry name" value="NMN_trans_PnuC"/>
    <property type="match status" value="1"/>
</dbReference>
<dbReference type="Pfam" id="PF04973">
    <property type="entry name" value="NMN_transporter"/>
    <property type="match status" value="1"/>
</dbReference>
<keyword evidence="8 10" id="KW-1133">Transmembrane helix</keyword>
<evidence type="ECO:0000256" key="9">
    <source>
        <dbReference type="ARBA" id="ARBA00023136"/>
    </source>
</evidence>
<dbReference type="InterPro" id="IPR006419">
    <property type="entry name" value="NMN_transpt_PnuC"/>
</dbReference>
<keyword evidence="9 10" id="KW-0472">Membrane</keyword>
<keyword evidence="6" id="KW-1003">Cell membrane</keyword>
<dbReference type="Proteomes" id="UP000184782">
    <property type="component" value="Unassembled WGS sequence"/>
</dbReference>
<evidence type="ECO:0000256" key="2">
    <source>
        <dbReference type="ARBA" id="ARBA00004651"/>
    </source>
</evidence>
<evidence type="ECO:0000256" key="7">
    <source>
        <dbReference type="ARBA" id="ARBA00022692"/>
    </source>
</evidence>
<keyword evidence="5" id="KW-0813">Transport</keyword>
<comment type="similarity">
    <text evidence="3">Belongs to the nicotinamide ribonucleoside (NR) uptake permease (TC 4.B.1) family.</text>
</comment>
<gene>
    <name evidence="11" type="ORF">SAMN05421769_0251</name>
</gene>
<protein>
    <recommendedName>
        <fullName evidence="4">Nicotinamide riboside transporter PnuC</fullName>
    </recommendedName>
</protein>
<organism evidence="11 12">
    <name type="scientific">Chryseobacterium scophthalmum</name>
    <dbReference type="NCBI Taxonomy" id="59733"/>
    <lineage>
        <taxon>Bacteria</taxon>
        <taxon>Pseudomonadati</taxon>
        <taxon>Bacteroidota</taxon>
        <taxon>Flavobacteriia</taxon>
        <taxon>Flavobacteriales</taxon>
        <taxon>Weeksellaceae</taxon>
        <taxon>Chryseobacterium group</taxon>
        <taxon>Chryseobacterium</taxon>
    </lineage>
</organism>
<evidence type="ECO:0000256" key="5">
    <source>
        <dbReference type="ARBA" id="ARBA00022448"/>
    </source>
</evidence>
<feature type="transmembrane region" description="Helical" evidence="10">
    <location>
        <begin position="156"/>
        <end position="176"/>
    </location>
</feature>
<dbReference type="EMBL" id="FSRQ01000001">
    <property type="protein sequence ID" value="SIN81449.1"/>
    <property type="molecule type" value="Genomic_DNA"/>
</dbReference>
<evidence type="ECO:0000313" key="11">
    <source>
        <dbReference type="EMBL" id="SIN81449.1"/>
    </source>
</evidence>
<dbReference type="AlphaFoldDB" id="A0A1N6EEK3"/>
<keyword evidence="7 10" id="KW-0812">Transmembrane</keyword>
<sequence>MQCFLLIFEAMNIYDLFIKPYETYTNLQIFLEGFATVLGIMSVFFSIKKNIWVYPTGIVSTIIYVYLLFIAGLLGDCMINVYYSVMSVYGWILWNKNSEDQIHVEVSWAKKKEWMMAAILFILSIFLVMIIYYYKPYIDNHFSLENIEFGLYHLDWANWLDVFTTSVFLVGMWLMAKRRIESWFFWILGDLISIPMYIYKGYGITSVQYLVFTIMAILGYVSWKKSFKEKNTVQL</sequence>
<accession>A0A1N6EEK3</accession>
<evidence type="ECO:0000256" key="6">
    <source>
        <dbReference type="ARBA" id="ARBA00022475"/>
    </source>
</evidence>
<evidence type="ECO:0000256" key="4">
    <source>
        <dbReference type="ARBA" id="ARBA00017522"/>
    </source>
</evidence>
<comment type="subcellular location">
    <subcellularLocation>
        <location evidence="2">Cell membrane</location>
        <topology evidence="2">Multi-pass membrane protein</topology>
    </subcellularLocation>
</comment>
<dbReference type="STRING" id="59733.SAMN05421769_0251"/>
<dbReference type="GO" id="GO:0034257">
    <property type="term" value="F:nicotinamide riboside transmembrane transporter activity"/>
    <property type="evidence" value="ECO:0007669"/>
    <property type="project" value="InterPro"/>
</dbReference>
<dbReference type="PANTHER" id="PTHR36122:SF2">
    <property type="entry name" value="NICOTINAMIDE RIBOSIDE TRANSPORTER PNUC"/>
    <property type="match status" value="1"/>
</dbReference>
<reference evidence="12" key="1">
    <citation type="submission" date="2016-12" db="EMBL/GenBank/DDBJ databases">
        <authorList>
            <person name="Varghese N."/>
            <person name="Submissions S."/>
        </authorList>
    </citation>
    <scope>NUCLEOTIDE SEQUENCE [LARGE SCALE GENOMIC DNA]</scope>
    <source>
        <strain evidence="12">DSM 16779</strain>
    </source>
</reference>
<proteinExistence type="inferred from homology"/>
<feature type="transmembrane region" description="Helical" evidence="10">
    <location>
        <begin position="114"/>
        <end position="134"/>
    </location>
</feature>
<dbReference type="GO" id="GO:0005886">
    <property type="term" value="C:plasma membrane"/>
    <property type="evidence" value="ECO:0007669"/>
    <property type="project" value="UniProtKB-SubCell"/>
</dbReference>
<feature type="transmembrane region" description="Helical" evidence="10">
    <location>
        <begin position="52"/>
        <end position="72"/>
    </location>
</feature>
<keyword evidence="12" id="KW-1185">Reference proteome</keyword>
<dbReference type="PANTHER" id="PTHR36122">
    <property type="entry name" value="NICOTINAMIDE RIBOSIDE TRANSPORTER PNUC"/>
    <property type="match status" value="1"/>
</dbReference>
<evidence type="ECO:0000256" key="8">
    <source>
        <dbReference type="ARBA" id="ARBA00022989"/>
    </source>
</evidence>
<feature type="transmembrane region" description="Helical" evidence="10">
    <location>
        <begin position="78"/>
        <end position="94"/>
    </location>
</feature>